<evidence type="ECO:0000256" key="1">
    <source>
        <dbReference type="SAM" id="MobiDB-lite"/>
    </source>
</evidence>
<evidence type="ECO:0000313" key="2">
    <source>
        <dbReference type="EMBL" id="PNF14171.1"/>
    </source>
</evidence>
<keyword evidence="3" id="KW-1185">Reference proteome</keyword>
<evidence type="ECO:0000313" key="3">
    <source>
        <dbReference type="Proteomes" id="UP000235965"/>
    </source>
</evidence>
<accession>A0A2J7PCV6</accession>
<feature type="region of interest" description="Disordered" evidence="1">
    <location>
        <begin position="69"/>
        <end position="95"/>
    </location>
</feature>
<proteinExistence type="predicted"/>
<comment type="caution">
    <text evidence="2">The sequence shown here is derived from an EMBL/GenBank/DDBJ whole genome shotgun (WGS) entry which is preliminary data.</text>
</comment>
<dbReference type="AlphaFoldDB" id="A0A2J7PCV6"/>
<name>A0A2J7PCV6_9NEOP</name>
<dbReference type="InParanoid" id="A0A2J7PCV6"/>
<reference evidence="2 3" key="1">
    <citation type="submission" date="2017-12" db="EMBL/GenBank/DDBJ databases">
        <title>Hemimetabolous genomes reveal molecular basis of termite eusociality.</title>
        <authorList>
            <person name="Harrison M.C."/>
            <person name="Jongepier E."/>
            <person name="Robertson H.M."/>
            <person name="Arning N."/>
            <person name="Bitard-Feildel T."/>
            <person name="Chao H."/>
            <person name="Childers C.P."/>
            <person name="Dinh H."/>
            <person name="Doddapaneni H."/>
            <person name="Dugan S."/>
            <person name="Gowin J."/>
            <person name="Greiner C."/>
            <person name="Han Y."/>
            <person name="Hu H."/>
            <person name="Hughes D.S.T."/>
            <person name="Huylmans A.-K."/>
            <person name="Kemena C."/>
            <person name="Kremer L.P.M."/>
            <person name="Lee S.L."/>
            <person name="Lopez-Ezquerra A."/>
            <person name="Mallet L."/>
            <person name="Monroy-Kuhn J.M."/>
            <person name="Moser A."/>
            <person name="Murali S.C."/>
            <person name="Muzny D.M."/>
            <person name="Otani S."/>
            <person name="Piulachs M.-D."/>
            <person name="Poelchau M."/>
            <person name="Qu J."/>
            <person name="Schaub F."/>
            <person name="Wada-Katsumata A."/>
            <person name="Worley K.C."/>
            <person name="Xie Q."/>
            <person name="Ylla G."/>
            <person name="Poulsen M."/>
            <person name="Gibbs R.A."/>
            <person name="Schal C."/>
            <person name="Richards S."/>
            <person name="Belles X."/>
            <person name="Korb J."/>
            <person name="Bornberg-Bauer E."/>
        </authorList>
    </citation>
    <scope>NUCLEOTIDE SEQUENCE [LARGE SCALE GENOMIC DNA]</scope>
    <source>
        <tissue evidence="2">Whole body</tissue>
    </source>
</reference>
<protein>
    <submittedName>
        <fullName evidence="2">Uncharacterized protein</fullName>
    </submittedName>
</protein>
<gene>
    <name evidence="2" type="ORF">B7P43_G13490</name>
</gene>
<sequence length="152" mass="17397">MKLAANCRKTSRRATVARRWRIAFKKETPQGTFGCQRKEVTATGKKNTEEDKAWKYPECNTGIKDRGLKRRRQVSKQLEDPAKNAIGGCRSGQRSHQEGSICKKTIYEIVSVKIAKGMVGSSVGLRQNKIWTLWRGRPPPKRKRSRAQKRSR</sequence>
<organism evidence="2 3">
    <name type="scientific">Cryptotermes secundus</name>
    <dbReference type="NCBI Taxonomy" id="105785"/>
    <lineage>
        <taxon>Eukaryota</taxon>
        <taxon>Metazoa</taxon>
        <taxon>Ecdysozoa</taxon>
        <taxon>Arthropoda</taxon>
        <taxon>Hexapoda</taxon>
        <taxon>Insecta</taxon>
        <taxon>Pterygota</taxon>
        <taxon>Neoptera</taxon>
        <taxon>Polyneoptera</taxon>
        <taxon>Dictyoptera</taxon>
        <taxon>Blattodea</taxon>
        <taxon>Blattoidea</taxon>
        <taxon>Termitoidae</taxon>
        <taxon>Kalotermitidae</taxon>
        <taxon>Cryptotermitinae</taxon>
        <taxon>Cryptotermes</taxon>
    </lineage>
</organism>
<dbReference type="EMBL" id="NEVH01026403">
    <property type="protein sequence ID" value="PNF14171.1"/>
    <property type="molecule type" value="Genomic_DNA"/>
</dbReference>
<dbReference type="Proteomes" id="UP000235965">
    <property type="component" value="Unassembled WGS sequence"/>
</dbReference>